<feature type="chain" id="PRO_5041986115" evidence="1">
    <location>
        <begin position="17"/>
        <end position="71"/>
    </location>
</feature>
<keyword evidence="1" id="KW-0732">Signal</keyword>
<feature type="signal peptide" evidence="1">
    <location>
        <begin position="1"/>
        <end position="16"/>
    </location>
</feature>
<reference evidence="2" key="1">
    <citation type="journal article" date="2022" name="Plant J.">
        <title>Strategies of tolerance reflected in two North American maple genomes.</title>
        <authorList>
            <person name="McEvoy S.L."/>
            <person name="Sezen U.U."/>
            <person name="Trouern-Trend A."/>
            <person name="McMahon S.M."/>
            <person name="Schaberg P.G."/>
            <person name="Yang J."/>
            <person name="Wegrzyn J.L."/>
            <person name="Swenson N.G."/>
        </authorList>
    </citation>
    <scope>NUCLEOTIDE SEQUENCE</scope>
    <source>
        <strain evidence="2">91603</strain>
    </source>
</reference>
<reference evidence="2" key="2">
    <citation type="submission" date="2023-02" db="EMBL/GenBank/DDBJ databases">
        <authorList>
            <person name="Swenson N.G."/>
            <person name="Wegrzyn J.L."/>
            <person name="Mcevoy S.L."/>
        </authorList>
    </citation>
    <scope>NUCLEOTIDE SEQUENCE</scope>
    <source>
        <strain evidence="2">91603</strain>
        <tissue evidence="2">Leaf</tissue>
    </source>
</reference>
<evidence type="ECO:0000256" key="1">
    <source>
        <dbReference type="SAM" id="SignalP"/>
    </source>
</evidence>
<accession>A0AAD5I7E6</accession>
<keyword evidence="3" id="KW-1185">Reference proteome</keyword>
<evidence type="ECO:0000313" key="3">
    <source>
        <dbReference type="Proteomes" id="UP001064489"/>
    </source>
</evidence>
<proteinExistence type="predicted"/>
<comment type="caution">
    <text evidence="2">The sequence shown here is derived from an EMBL/GenBank/DDBJ whole genome shotgun (WGS) entry which is preliminary data.</text>
</comment>
<protein>
    <submittedName>
        <fullName evidence="2">Uncharacterized protein</fullName>
    </submittedName>
</protein>
<gene>
    <name evidence="2" type="ORF">LWI28_024745</name>
</gene>
<evidence type="ECO:0000313" key="2">
    <source>
        <dbReference type="EMBL" id="KAI9154347.1"/>
    </source>
</evidence>
<organism evidence="2 3">
    <name type="scientific">Acer negundo</name>
    <name type="common">Box elder</name>
    <dbReference type="NCBI Taxonomy" id="4023"/>
    <lineage>
        <taxon>Eukaryota</taxon>
        <taxon>Viridiplantae</taxon>
        <taxon>Streptophyta</taxon>
        <taxon>Embryophyta</taxon>
        <taxon>Tracheophyta</taxon>
        <taxon>Spermatophyta</taxon>
        <taxon>Magnoliopsida</taxon>
        <taxon>eudicotyledons</taxon>
        <taxon>Gunneridae</taxon>
        <taxon>Pentapetalae</taxon>
        <taxon>rosids</taxon>
        <taxon>malvids</taxon>
        <taxon>Sapindales</taxon>
        <taxon>Sapindaceae</taxon>
        <taxon>Hippocastanoideae</taxon>
        <taxon>Acereae</taxon>
        <taxon>Acer</taxon>
    </lineage>
</organism>
<dbReference type="AlphaFoldDB" id="A0AAD5I7E6"/>
<dbReference type="Proteomes" id="UP001064489">
    <property type="component" value="Chromosome 11"/>
</dbReference>
<sequence>MWRIFLSLILTHKLGSLRHDLFSVPVQGRLKIKWRRQSRGHLIAGIPSPYAIGRAGLSRYPGSVDSTGPPL</sequence>
<dbReference type="EMBL" id="JAJSOW010000108">
    <property type="protein sequence ID" value="KAI9154347.1"/>
    <property type="molecule type" value="Genomic_DNA"/>
</dbReference>
<name>A0AAD5I7E6_ACENE</name>